<dbReference type="EMBL" id="AP023354">
    <property type="protein sequence ID" value="BCJ29615.1"/>
    <property type="molecule type" value="Genomic_DNA"/>
</dbReference>
<reference evidence="1" key="1">
    <citation type="submission" date="2020-08" db="EMBL/GenBank/DDBJ databases">
        <title>Whole genome shotgun sequence of Actinocatenispora sera NBRC 101916.</title>
        <authorList>
            <person name="Komaki H."/>
            <person name="Tamura T."/>
        </authorList>
    </citation>
    <scope>NUCLEOTIDE SEQUENCE</scope>
    <source>
        <strain evidence="1">NBRC 101916</strain>
    </source>
</reference>
<protein>
    <submittedName>
        <fullName evidence="1">Uncharacterized protein</fullName>
    </submittedName>
</protein>
<keyword evidence="2" id="KW-1185">Reference proteome</keyword>
<proteinExistence type="predicted"/>
<evidence type="ECO:0000313" key="2">
    <source>
        <dbReference type="Proteomes" id="UP000680750"/>
    </source>
</evidence>
<dbReference type="Proteomes" id="UP000680750">
    <property type="component" value="Chromosome"/>
</dbReference>
<gene>
    <name evidence="1" type="ORF">Asera_37230</name>
</gene>
<name>A0A810L3Y6_9ACTN</name>
<evidence type="ECO:0000313" key="1">
    <source>
        <dbReference type="EMBL" id="BCJ29615.1"/>
    </source>
</evidence>
<dbReference type="AlphaFoldDB" id="A0A810L3Y6"/>
<accession>A0A810L3Y6</accession>
<organism evidence="1 2">
    <name type="scientific">Actinocatenispora sera</name>
    <dbReference type="NCBI Taxonomy" id="390989"/>
    <lineage>
        <taxon>Bacteria</taxon>
        <taxon>Bacillati</taxon>
        <taxon>Actinomycetota</taxon>
        <taxon>Actinomycetes</taxon>
        <taxon>Micromonosporales</taxon>
        <taxon>Micromonosporaceae</taxon>
        <taxon>Actinocatenispora</taxon>
    </lineage>
</organism>
<dbReference type="RefSeq" id="WP_212804662.1">
    <property type="nucleotide sequence ID" value="NZ_AP023354.1"/>
</dbReference>
<sequence length="67" mass="7064">MALDWDDLAAVVELADAELRALRGAVAARDVDAMSVAGERLRVVSVTARQFVRVLAARERVAGDGAA</sequence>
<dbReference type="KEGG" id="aser:Asera_37230"/>